<sequence length="455" mass="49981">MNRCSPEFLSAAADIVGAQFLELAPRALRSGSRDCFHFSPVLTPLLDDCQADAIAFPASQEELAALITLAVREQVPLTPRGGGTGNYGQGVPLHGGLMINTRRMNRIIDLDADHARVEAGVNLWTIEQRAADCGGELRMFPSTIGTSSAAGFITGGSGGIGSVNWGMLRDLDNVRGVSILTIEEQPQRVELGGQEALRDVLHNCGLTAFVTEVDFALAPRRDWQQYIFAAPDFATVVAAGAAAAADPALSKRLVSAFEWPIPSYFKPLVKREACPEGEALLFLISDQDPDTVGAWMAERGLRNTYHQPAPELPLGGKGFQIYDFTWNHTTQWAMKFDPSLTYLQEGFDMARLQEQLDLRKAKYGDSVQTHLEFVTDPESGAVRAAGLAVVRFENKDALWELMAWSEENGITIANPHTHYLDEDVRWYNPGMLTAKDRWDPQHLLNPGHLHALEQA</sequence>
<dbReference type="InterPro" id="IPR016169">
    <property type="entry name" value="FAD-bd_PCMH_sub2"/>
</dbReference>
<keyword evidence="4" id="KW-1185">Reference proteome</keyword>
<dbReference type="AlphaFoldDB" id="A0A4Z0M4H9"/>
<dbReference type="InterPro" id="IPR036318">
    <property type="entry name" value="FAD-bd_PCMH-like_sf"/>
</dbReference>
<dbReference type="EMBL" id="SRLE01000005">
    <property type="protein sequence ID" value="TGD74593.1"/>
    <property type="molecule type" value="Genomic_DNA"/>
</dbReference>
<organism evidence="3 4">
    <name type="scientific">Mangrovimicrobium sediminis</name>
    <dbReference type="NCBI Taxonomy" id="2562682"/>
    <lineage>
        <taxon>Bacteria</taxon>
        <taxon>Pseudomonadati</taxon>
        <taxon>Pseudomonadota</taxon>
        <taxon>Gammaproteobacteria</taxon>
        <taxon>Cellvibrionales</taxon>
        <taxon>Halieaceae</taxon>
        <taxon>Mangrovimicrobium</taxon>
    </lineage>
</organism>
<dbReference type="Pfam" id="PF01565">
    <property type="entry name" value="FAD_binding_4"/>
    <property type="match status" value="1"/>
</dbReference>
<dbReference type="GO" id="GO:0071949">
    <property type="term" value="F:FAD binding"/>
    <property type="evidence" value="ECO:0007669"/>
    <property type="project" value="InterPro"/>
</dbReference>
<evidence type="ECO:0000256" key="1">
    <source>
        <dbReference type="ARBA" id="ARBA00022827"/>
    </source>
</evidence>
<dbReference type="InterPro" id="IPR006094">
    <property type="entry name" value="Oxid_FAD_bind_N"/>
</dbReference>
<evidence type="ECO:0000259" key="2">
    <source>
        <dbReference type="PROSITE" id="PS51387"/>
    </source>
</evidence>
<dbReference type="PANTHER" id="PTHR42934:SF2">
    <property type="entry name" value="GLYCOLATE OXIDASE SUBUNIT GLCD"/>
    <property type="match status" value="1"/>
</dbReference>
<dbReference type="InterPro" id="IPR051914">
    <property type="entry name" value="FAD-linked_OxidoTrans_Type4"/>
</dbReference>
<keyword evidence="1" id="KW-0274">FAD</keyword>
<accession>A0A4Z0M4H9</accession>
<comment type="caution">
    <text evidence="3">The sequence shown here is derived from an EMBL/GenBank/DDBJ whole genome shotgun (WGS) entry which is preliminary data.</text>
</comment>
<dbReference type="PROSITE" id="PS51387">
    <property type="entry name" value="FAD_PCMH"/>
    <property type="match status" value="1"/>
</dbReference>
<gene>
    <name evidence="3" type="ORF">E4634_05135</name>
</gene>
<reference evidence="3 4" key="1">
    <citation type="submission" date="2019-04" db="EMBL/GenBank/DDBJ databases">
        <title>Taxonomy of novel Haliea sp. from mangrove soil of West Coast of India.</title>
        <authorList>
            <person name="Verma A."/>
            <person name="Kumar P."/>
            <person name="Krishnamurthi S."/>
        </authorList>
    </citation>
    <scope>NUCLEOTIDE SEQUENCE [LARGE SCALE GENOMIC DNA]</scope>
    <source>
        <strain evidence="3 4">SAOS-164</strain>
    </source>
</reference>
<dbReference type="RefSeq" id="WP_135441551.1">
    <property type="nucleotide sequence ID" value="NZ_SRLE01000005.1"/>
</dbReference>
<dbReference type="Proteomes" id="UP000298050">
    <property type="component" value="Unassembled WGS sequence"/>
</dbReference>
<name>A0A4Z0M4H9_9GAMM</name>
<dbReference type="PANTHER" id="PTHR42934">
    <property type="entry name" value="GLYCOLATE OXIDASE SUBUNIT GLCD"/>
    <property type="match status" value="1"/>
</dbReference>
<evidence type="ECO:0000313" key="4">
    <source>
        <dbReference type="Proteomes" id="UP000298050"/>
    </source>
</evidence>
<dbReference type="SUPFAM" id="SSF56176">
    <property type="entry name" value="FAD-binding/transporter-associated domain-like"/>
    <property type="match status" value="1"/>
</dbReference>
<dbReference type="OrthoDB" id="9811557at2"/>
<evidence type="ECO:0000313" key="3">
    <source>
        <dbReference type="EMBL" id="TGD74593.1"/>
    </source>
</evidence>
<dbReference type="InterPro" id="IPR016166">
    <property type="entry name" value="FAD-bd_PCMH"/>
</dbReference>
<dbReference type="Gene3D" id="3.30.465.10">
    <property type="match status" value="1"/>
</dbReference>
<feature type="domain" description="FAD-binding PCMH-type" evidence="2">
    <location>
        <begin position="47"/>
        <end position="220"/>
    </location>
</feature>
<protein>
    <submittedName>
        <fullName evidence="3">FAD-binding oxidoreductase</fullName>
    </submittedName>
</protein>
<proteinExistence type="predicted"/>
<keyword evidence="1" id="KW-0285">Flavoprotein</keyword>